<dbReference type="RefSeq" id="WP_105393965.1">
    <property type="nucleotide sequence ID" value="NZ_PUIQ01000134.1"/>
</dbReference>
<dbReference type="AlphaFoldDB" id="A0A2S8HWT9"/>
<dbReference type="GO" id="GO:0003677">
    <property type="term" value="F:DNA binding"/>
    <property type="evidence" value="ECO:0007669"/>
    <property type="project" value="InterPro"/>
</dbReference>
<dbReference type="InterPro" id="IPR001387">
    <property type="entry name" value="Cro/C1-type_HTH"/>
</dbReference>
<dbReference type="SUPFAM" id="SSF47413">
    <property type="entry name" value="lambda repressor-like DNA-binding domains"/>
    <property type="match status" value="1"/>
</dbReference>
<evidence type="ECO:0000259" key="1">
    <source>
        <dbReference type="PROSITE" id="PS50943"/>
    </source>
</evidence>
<organism evidence="2 3">
    <name type="scientific">Burkholderia cepacia</name>
    <name type="common">Pseudomonas cepacia</name>
    <dbReference type="NCBI Taxonomy" id="292"/>
    <lineage>
        <taxon>Bacteria</taxon>
        <taxon>Pseudomonadati</taxon>
        <taxon>Pseudomonadota</taxon>
        <taxon>Betaproteobacteria</taxon>
        <taxon>Burkholderiales</taxon>
        <taxon>Burkholderiaceae</taxon>
        <taxon>Burkholderia</taxon>
        <taxon>Burkholderia cepacia complex</taxon>
    </lineage>
</organism>
<proteinExistence type="predicted"/>
<dbReference type="Pfam" id="PF01381">
    <property type="entry name" value="HTH_3"/>
    <property type="match status" value="1"/>
</dbReference>
<feature type="domain" description="HTH cro/C1-type" evidence="1">
    <location>
        <begin position="7"/>
        <end position="63"/>
    </location>
</feature>
<dbReference type="Proteomes" id="UP000238206">
    <property type="component" value="Unassembled WGS sequence"/>
</dbReference>
<dbReference type="Gene3D" id="1.10.260.40">
    <property type="entry name" value="lambda repressor-like DNA-binding domains"/>
    <property type="match status" value="1"/>
</dbReference>
<name>A0A2S8HWT9_BURCE</name>
<dbReference type="PROSITE" id="PS50943">
    <property type="entry name" value="HTH_CROC1"/>
    <property type="match status" value="1"/>
</dbReference>
<dbReference type="InterPro" id="IPR010982">
    <property type="entry name" value="Lambda_DNA-bd_dom_sf"/>
</dbReference>
<sequence>MTIHRRIKERREALGLSMEALGGRVGVVWQTVQQWEKETGGTAPKRERLQKVADALETTPEYLSFGEKDGSANGAAHTPTLSEPARTLIDLVRVADAKGLPAYQFDSVSAALRILVSQLDHEALAAGD</sequence>
<accession>A0A2S8HWT9</accession>
<reference evidence="2 3" key="1">
    <citation type="submission" date="2018-02" db="EMBL/GenBank/DDBJ databases">
        <title>Draft genome sequencing of Burkholderia cepacia Y14-15.</title>
        <authorList>
            <person name="Zheng B.-X."/>
        </authorList>
    </citation>
    <scope>NUCLEOTIDE SEQUENCE [LARGE SCALE GENOMIC DNA]</scope>
    <source>
        <strain evidence="2 3">Y14-15</strain>
    </source>
</reference>
<dbReference type="CDD" id="cd00093">
    <property type="entry name" value="HTH_XRE"/>
    <property type="match status" value="1"/>
</dbReference>
<evidence type="ECO:0000313" key="2">
    <source>
        <dbReference type="EMBL" id="PQP06941.1"/>
    </source>
</evidence>
<protein>
    <recommendedName>
        <fullName evidence="1">HTH cro/C1-type domain-containing protein</fullName>
    </recommendedName>
</protein>
<comment type="caution">
    <text evidence="2">The sequence shown here is derived from an EMBL/GenBank/DDBJ whole genome shotgun (WGS) entry which is preliminary data.</text>
</comment>
<dbReference type="EMBL" id="PUIQ01000134">
    <property type="protein sequence ID" value="PQP06941.1"/>
    <property type="molecule type" value="Genomic_DNA"/>
</dbReference>
<dbReference type="SMART" id="SM00530">
    <property type="entry name" value="HTH_XRE"/>
    <property type="match status" value="1"/>
</dbReference>
<evidence type="ECO:0000313" key="3">
    <source>
        <dbReference type="Proteomes" id="UP000238206"/>
    </source>
</evidence>
<gene>
    <name evidence="2" type="ORF">C5615_38235</name>
</gene>